<evidence type="ECO:0000259" key="7">
    <source>
        <dbReference type="PROSITE" id="PS51686"/>
    </source>
</evidence>
<dbReference type="InterPro" id="IPR027391">
    <property type="entry name" value="Nol1_Nop2_Fmu_2"/>
</dbReference>
<dbReference type="GO" id="GO:0003723">
    <property type="term" value="F:RNA binding"/>
    <property type="evidence" value="ECO:0007669"/>
    <property type="project" value="UniProtKB-UniRule"/>
</dbReference>
<dbReference type="InterPro" id="IPR049560">
    <property type="entry name" value="MeTrfase_RsmB-F_NOP2_cat"/>
</dbReference>
<dbReference type="Pfam" id="PF17125">
    <property type="entry name" value="Methyltr_RsmF_N"/>
    <property type="match status" value="1"/>
</dbReference>
<keyword evidence="9" id="KW-1185">Reference proteome</keyword>
<dbReference type="CDD" id="cd02440">
    <property type="entry name" value="AdoMet_MTases"/>
    <property type="match status" value="1"/>
</dbReference>
<dbReference type="PANTHER" id="PTHR22807:SF30">
    <property type="entry name" value="28S RRNA (CYTOSINE(4447)-C(5))-METHYLTRANSFERASE-RELATED"/>
    <property type="match status" value="1"/>
</dbReference>
<dbReference type="RefSeq" id="WP_013763402.1">
    <property type="nucleotide sequence ID" value="NC_015510.1"/>
</dbReference>
<feature type="active site" description="Nucleophile" evidence="6">
    <location>
        <position position="228"/>
    </location>
</feature>
<feature type="binding site" evidence="6">
    <location>
        <begin position="107"/>
        <end position="113"/>
    </location>
    <ligand>
        <name>S-adenosyl-L-methionine</name>
        <dbReference type="ChEBI" id="CHEBI:59789"/>
    </ligand>
</feature>
<evidence type="ECO:0000256" key="2">
    <source>
        <dbReference type="ARBA" id="ARBA00022603"/>
    </source>
</evidence>
<name>F4L6G2_HALH1</name>
<dbReference type="Pfam" id="PF13636">
    <property type="entry name" value="Methyltranf_PUA"/>
    <property type="match status" value="1"/>
</dbReference>
<dbReference type="InterPro" id="IPR029063">
    <property type="entry name" value="SAM-dependent_MTases_sf"/>
</dbReference>
<dbReference type="eggNOG" id="COG3270">
    <property type="taxonomic scope" value="Bacteria"/>
</dbReference>
<dbReference type="HOGENOM" id="CLU_005316_6_0_10"/>
<keyword evidence="5 6" id="KW-0694">RNA-binding</keyword>
<dbReference type="STRING" id="760192.Halhy_0943"/>
<feature type="binding site" evidence="6">
    <location>
        <position position="158"/>
    </location>
    <ligand>
        <name>S-adenosyl-L-methionine</name>
        <dbReference type="ChEBI" id="CHEBI:59789"/>
    </ligand>
</feature>
<feature type="domain" description="SAM-dependent MTase RsmB/NOP-type" evidence="7">
    <location>
        <begin position="6"/>
        <end position="288"/>
    </location>
</feature>
<dbReference type="eggNOG" id="COG0144">
    <property type="taxonomic scope" value="Bacteria"/>
</dbReference>
<dbReference type="InterPro" id="IPR001678">
    <property type="entry name" value="MeTrfase_RsmB-F_NOP2_dom"/>
</dbReference>
<dbReference type="PROSITE" id="PS51686">
    <property type="entry name" value="SAM_MT_RSMB_NOP"/>
    <property type="match status" value="1"/>
</dbReference>
<organism evidence="8 9">
    <name type="scientific">Haliscomenobacter hydrossis (strain ATCC 27775 / DSM 1100 / LMG 10767 / O)</name>
    <dbReference type="NCBI Taxonomy" id="760192"/>
    <lineage>
        <taxon>Bacteria</taxon>
        <taxon>Pseudomonadati</taxon>
        <taxon>Bacteroidota</taxon>
        <taxon>Saprospiria</taxon>
        <taxon>Saprospirales</taxon>
        <taxon>Haliscomenobacteraceae</taxon>
        <taxon>Haliscomenobacter</taxon>
    </lineage>
</organism>
<proteinExistence type="inferred from homology"/>
<protein>
    <submittedName>
        <fullName evidence="8">Fmu (Sun) domain protein</fullName>
    </submittedName>
</protein>
<keyword evidence="2 6" id="KW-0489">Methyltransferase</keyword>
<accession>F4L6G2</accession>
<dbReference type="Gene3D" id="3.30.70.1170">
    <property type="entry name" value="Sun protein, domain 3"/>
    <property type="match status" value="1"/>
</dbReference>
<feature type="binding site" evidence="6">
    <location>
        <position position="131"/>
    </location>
    <ligand>
        <name>S-adenosyl-L-methionine</name>
        <dbReference type="ChEBI" id="CHEBI:59789"/>
    </ligand>
</feature>
<evidence type="ECO:0000256" key="4">
    <source>
        <dbReference type="ARBA" id="ARBA00022691"/>
    </source>
</evidence>
<reference key="2">
    <citation type="submission" date="2011-04" db="EMBL/GenBank/DDBJ databases">
        <title>Complete sequence of chromosome of Haliscomenobacter hydrossis DSM 1100.</title>
        <authorList>
            <consortium name="US DOE Joint Genome Institute (JGI-PGF)"/>
            <person name="Lucas S."/>
            <person name="Han J."/>
            <person name="Lapidus A."/>
            <person name="Bruce D."/>
            <person name="Goodwin L."/>
            <person name="Pitluck S."/>
            <person name="Peters L."/>
            <person name="Kyrpides N."/>
            <person name="Mavromatis K."/>
            <person name="Ivanova N."/>
            <person name="Ovchinnikova G."/>
            <person name="Pagani I."/>
            <person name="Daligault H."/>
            <person name="Detter J.C."/>
            <person name="Han C."/>
            <person name="Land M."/>
            <person name="Hauser L."/>
            <person name="Markowitz V."/>
            <person name="Cheng J.-F."/>
            <person name="Hugenholtz P."/>
            <person name="Woyke T."/>
            <person name="Wu D."/>
            <person name="Verbarg S."/>
            <person name="Frueling A."/>
            <person name="Brambilla E."/>
            <person name="Klenk H.-P."/>
            <person name="Eisen J.A."/>
        </authorList>
    </citation>
    <scope>NUCLEOTIDE SEQUENCE</scope>
    <source>
        <strain>DSM 1100</strain>
    </source>
</reference>
<dbReference type="Gene3D" id="3.40.50.150">
    <property type="entry name" value="Vaccinia Virus protein VP39"/>
    <property type="match status" value="1"/>
</dbReference>
<dbReference type="PANTHER" id="PTHR22807">
    <property type="entry name" value="NOP2 YEAST -RELATED NOL1/NOP2/FMU SUN DOMAIN-CONTAINING"/>
    <property type="match status" value="1"/>
</dbReference>
<evidence type="ECO:0000256" key="1">
    <source>
        <dbReference type="ARBA" id="ARBA00022490"/>
    </source>
</evidence>
<dbReference type="EMBL" id="CP002691">
    <property type="protein sequence ID" value="AEE48844.1"/>
    <property type="molecule type" value="Genomic_DNA"/>
</dbReference>
<dbReference type="AlphaFoldDB" id="F4L6G2"/>
<evidence type="ECO:0000313" key="8">
    <source>
        <dbReference type="EMBL" id="AEE48844.1"/>
    </source>
</evidence>
<keyword evidence="4 6" id="KW-0949">S-adenosyl-L-methionine</keyword>
<dbReference type="GO" id="GO:0008173">
    <property type="term" value="F:RNA methyltransferase activity"/>
    <property type="evidence" value="ECO:0007669"/>
    <property type="project" value="InterPro"/>
</dbReference>
<gene>
    <name evidence="8" type="ordered locus">Halhy_0943</name>
</gene>
<dbReference type="GO" id="GO:0001510">
    <property type="term" value="P:RNA methylation"/>
    <property type="evidence" value="ECO:0007669"/>
    <property type="project" value="InterPro"/>
</dbReference>
<reference evidence="8 9" key="1">
    <citation type="journal article" date="2011" name="Stand. Genomic Sci.">
        <title>Complete genome sequence of Haliscomenobacter hydrossis type strain (O).</title>
        <authorList>
            <consortium name="US DOE Joint Genome Institute (JGI-PGF)"/>
            <person name="Daligault H."/>
            <person name="Lapidus A."/>
            <person name="Zeytun A."/>
            <person name="Nolan M."/>
            <person name="Lucas S."/>
            <person name="Del Rio T.G."/>
            <person name="Tice H."/>
            <person name="Cheng J.F."/>
            <person name="Tapia R."/>
            <person name="Han C."/>
            <person name="Goodwin L."/>
            <person name="Pitluck S."/>
            <person name="Liolios K."/>
            <person name="Pagani I."/>
            <person name="Ivanova N."/>
            <person name="Huntemann M."/>
            <person name="Mavromatis K."/>
            <person name="Mikhailova N."/>
            <person name="Pati A."/>
            <person name="Chen A."/>
            <person name="Palaniappan K."/>
            <person name="Land M."/>
            <person name="Hauser L."/>
            <person name="Brambilla E.M."/>
            <person name="Rohde M."/>
            <person name="Verbarg S."/>
            <person name="Goker M."/>
            <person name="Bristow J."/>
            <person name="Eisen J.A."/>
            <person name="Markowitz V."/>
            <person name="Hugenholtz P."/>
            <person name="Kyrpides N.C."/>
            <person name="Klenk H.P."/>
            <person name="Woyke T."/>
        </authorList>
    </citation>
    <scope>NUCLEOTIDE SEQUENCE [LARGE SCALE GENOMIC DNA]</scope>
    <source>
        <strain evidence="9">ATCC 27775 / DSM 1100 / LMG 10767 / O</strain>
    </source>
</reference>
<evidence type="ECO:0000256" key="3">
    <source>
        <dbReference type="ARBA" id="ARBA00022679"/>
    </source>
</evidence>
<feature type="binding site" evidence="6">
    <location>
        <position position="175"/>
    </location>
    <ligand>
        <name>S-adenosyl-L-methionine</name>
        <dbReference type="ChEBI" id="CHEBI:59789"/>
    </ligand>
</feature>
<dbReference type="Proteomes" id="UP000008461">
    <property type="component" value="Chromosome"/>
</dbReference>
<evidence type="ECO:0000256" key="6">
    <source>
        <dbReference type="PROSITE-ProRule" id="PRU01023"/>
    </source>
</evidence>
<dbReference type="KEGG" id="hhy:Halhy_0943"/>
<dbReference type="SUPFAM" id="SSF53335">
    <property type="entry name" value="S-adenosyl-L-methionine-dependent methyltransferases"/>
    <property type="match status" value="1"/>
</dbReference>
<evidence type="ECO:0000256" key="5">
    <source>
        <dbReference type="ARBA" id="ARBA00022884"/>
    </source>
</evidence>
<keyword evidence="1" id="KW-0963">Cytoplasm</keyword>
<dbReference type="Pfam" id="PF01189">
    <property type="entry name" value="Methyltr_RsmB-F"/>
    <property type="match status" value="1"/>
</dbReference>
<dbReference type="PRINTS" id="PR02008">
    <property type="entry name" value="RCMTFAMILY"/>
</dbReference>
<sequence>MLPAAFSAQMQDQLGQAAYADFLQALSSPIPVSVRRNPLKLKHWGENYAGVKWHPEGVYLPARPVFTLDPRLHGGAYYVQEASSMLLWSVLQQTVDLNSPLKVLDLAAAPGGKSTLLAAALAEGSLLISNEVIKSRYQILRENLSKWGYPNVVCTNQDSREFAPLQRQFDLVLLDAPCSGEGLFRKDPTAVNEWSPEHVQHCAARQRRILAEASALLKPGGILIYCTCTYNDHENALNVQWSQENLDLAPIALSFPTEWGIQARELGYQCYPHHVEGEGFFIAALRQEKKYPLLKSTPPKGFWKNTPRKNTGALKDWINPSFEFQALESPHGELAAIPQPCFDYFQELSPHLRRWDPILELGAFKHQDFVPAAALALSAVVHPAIPNFSLDLATALQYLRKEPIELAEVTGSWGLVSYEGINLGWIKNIKGRINNYFPKEWRIRM</sequence>
<comment type="similarity">
    <text evidence="6">Belongs to the class I-like SAM-binding methyltransferase superfamily. RsmB/NOP family.</text>
</comment>
<evidence type="ECO:0000313" key="9">
    <source>
        <dbReference type="Proteomes" id="UP000008461"/>
    </source>
</evidence>
<dbReference type="Gene3D" id="2.30.130.60">
    <property type="match status" value="1"/>
</dbReference>
<dbReference type="OrthoDB" id="9810297at2"/>
<dbReference type="InterPro" id="IPR023267">
    <property type="entry name" value="RCMT"/>
</dbReference>
<keyword evidence="3 6" id="KW-0808">Transferase</keyword>
<dbReference type="InterPro" id="IPR031341">
    <property type="entry name" value="Methyltr_RsmF_N"/>
</dbReference>